<gene>
    <name evidence="1" type="ORF">BRADI_4g03683v3</name>
</gene>
<protein>
    <submittedName>
        <fullName evidence="1 2">Uncharacterized protein</fullName>
    </submittedName>
</protein>
<evidence type="ECO:0000313" key="3">
    <source>
        <dbReference type="Proteomes" id="UP000008810"/>
    </source>
</evidence>
<dbReference type="EnsemblPlants" id="PNT62454">
    <property type="protein sequence ID" value="PNT62454"/>
    <property type="gene ID" value="BRADI_4g03683v3"/>
</dbReference>
<sequence>MEHAPSPSDPSVRQTNRKMTVKNVAKNAKRLLQKKGELKRRQYPTTVLPRAQGKLKILGNAQARCITWPRLNVVRKDGTPLHSNVMVNEDGTLLQSKLKCAIGICLLFRCLKMQMDHERGL</sequence>
<name>A0A2K2CK99_BRADI</name>
<reference evidence="2" key="3">
    <citation type="submission" date="2018-08" db="UniProtKB">
        <authorList>
            <consortium name="EnsemblPlants"/>
        </authorList>
    </citation>
    <scope>IDENTIFICATION</scope>
    <source>
        <strain evidence="2">cv. Bd21</strain>
    </source>
</reference>
<reference evidence="1" key="2">
    <citation type="submission" date="2017-06" db="EMBL/GenBank/DDBJ databases">
        <title>WGS assembly of Brachypodium distachyon.</title>
        <authorList>
            <consortium name="The International Brachypodium Initiative"/>
            <person name="Lucas S."/>
            <person name="Harmon-Smith M."/>
            <person name="Lail K."/>
            <person name="Tice H."/>
            <person name="Grimwood J."/>
            <person name="Bruce D."/>
            <person name="Barry K."/>
            <person name="Shu S."/>
            <person name="Lindquist E."/>
            <person name="Wang M."/>
            <person name="Pitluck S."/>
            <person name="Vogel J.P."/>
            <person name="Garvin D.F."/>
            <person name="Mockler T.C."/>
            <person name="Schmutz J."/>
            <person name="Rokhsar D."/>
            <person name="Bevan M.W."/>
        </authorList>
    </citation>
    <scope>NUCLEOTIDE SEQUENCE</scope>
    <source>
        <strain evidence="1">Bd21</strain>
    </source>
</reference>
<keyword evidence="3" id="KW-1185">Reference proteome</keyword>
<evidence type="ECO:0000313" key="2">
    <source>
        <dbReference type="EnsemblPlants" id="PNT62454"/>
    </source>
</evidence>
<dbReference type="Gramene" id="PNT62454">
    <property type="protein sequence ID" value="PNT62454"/>
    <property type="gene ID" value="BRADI_4g03683v3"/>
</dbReference>
<dbReference type="InParanoid" id="A0A2K2CK99"/>
<proteinExistence type="predicted"/>
<dbReference type="AlphaFoldDB" id="A0A2K2CK99"/>
<evidence type="ECO:0000313" key="1">
    <source>
        <dbReference type="EMBL" id="PNT62454.1"/>
    </source>
</evidence>
<dbReference type="OrthoDB" id="766386at2759"/>
<dbReference type="EMBL" id="CM000883">
    <property type="protein sequence ID" value="PNT62454.1"/>
    <property type="molecule type" value="Genomic_DNA"/>
</dbReference>
<dbReference type="Proteomes" id="UP000008810">
    <property type="component" value="Chromosome 4"/>
</dbReference>
<accession>A0A2K2CK99</accession>
<organism evidence="1">
    <name type="scientific">Brachypodium distachyon</name>
    <name type="common">Purple false brome</name>
    <name type="synonym">Trachynia distachya</name>
    <dbReference type="NCBI Taxonomy" id="15368"/>
    <lineage>
        <taxon>Eukaryota</taxon>
        <taxon>Viridiplantae</taxon>
        <taxon>Streptophyta</taxon>
        <taxon>Embryophyta</taxon>
        <taxon>Tracheophyta</taxon>
        <taxon>Spermatophyta</taxon>
        <taxon>Magnoliopsida</taxon>
        <taxon>Liliopsida</taxon>
        <taxon>Poales</taxon>
        <taxon>Poaceae</taxon>
        <taxon>BOP clade</taxon>
        <taxon>Pooideae</taxon>
        <taxon>Stipodae</taxon>
        <taxon>Brachypodieae</taxon>
        <taxon>Brachypodium</taxon>
    </lineage>
</organism>
<reference evidence="1 2" key="1">
    <citation type="journal article" date="2010" name="Nature">
        <title>Genome sequencing and analysis of the model grass Brachypodium distachyon.</title>
        <authorList>
            <consortium name="International Brachypodium Initiative"/>
        </authorList>
    </citation>
    <scope>NUCLEOTIDE SEQUENCE [LARGE SCALE GENOMIC DNA]</scope>
    <source>
        <strain evidence="1 2">Bd21</strain>
    </source>
</reference>